<dbReference type="GO" id="GO:0008792">
    <property type="term" value="F:arginine decarboxylase activity"/>
    <property type="evidence" value="ECO:0007669"/>
    <property type="project" value="UniProtKB-EC"/>
</dbReference>
<dbReference type="InterPro" id="IPR011193">
    <property type="entry name" value="Orn/lys/arg_de-COase"/>
</dbReference>
<dbReference type="InterPro" id="IPR036633">
    <property type="entry name" value="Prn/Lys/Arg_de-COase_C_sf"/>
</dbReference>
<accession>A0A7W4W7K0</accession>
<sequence length="746" mass="84743">MRFQFPIIIIDEDFRSENTSGLGIRSLVKPIEDEGMEVLGVTSYGDLTSFVQQQARASCFILSIDDEEFSDEHADTTLQQLRDFVAELRHRNPDIPIFLYGETRTSQHIPNDILRELHGFIHMFEDTPEFIARYVVREARAYMNNLAPPFFRALVDYAADGSYSWHCPGHSGGVAFLKSPVGHMFHQFFGENMLRADVCNAVDELGQLLDHTGPVAASERNAARIFHADHLFFVTNGTSTSNKIVWNSTVAAGDIVVVDRNCHKSILHSIIMTGAIPIFLMPTRNNFGIIGPIPKSEFNWENIQKKIAKNPFVTDKNAKPRVLTITQSTYDGVLYNVEEIKEELDGKIDTLHFDEAWLPHAAFHDFYGDYHAIGEDRRRCDESMVFATQSTHKLLAGISQASQILVQDSSNRKLDKDLFNEAYLMHTSTSPQYSIIASCDVAAAMMEPPGGTALVEESIAEAMEFRRAMRKVDEEWGADWWFKVWGPDYLAEEGMGPQENWTLKPNDRWHGFGNLADGFNMLDPIKATIINPGLDVDGDFAEQGIPAGILTKYLSEHGIIVEKCGLYSFFIMFTIGITKGRWNTLVTELQQFKDCYDQNTRLWRCMPEFIAKHPRYEAMGLRDLCDQIHGVYAQHDVARLTTEMYLSDLTPAMRPSDAWAKMAHRDIERVPIDELEGRITAMLVTPYPPGIPLLIPGERFNKTIVEYLRFARTFNEQFPGFETDIHGLVKESRDGKVEYFIDCVRD</sequence>
<comment type="similarity">
    <text evidence="1">Belongs to the Orn/Lys/Arg decarboxylase class-I family.</text>
</comment>
<evidence type="ECO:0000313" key="8">
    <source>
        <dbReference type="Proteomes" id="UP000537130"/>
    </source>
</evidence>
<dbReference type="AlphaFoldDB" id="A0A7W4W7K0"/>
<dbReference type="InterPro" id="IPR000310">
    <property type="entry name" value="Orn/Lys/Arg_deCO2ase_major_dom"/>
</dbReference>
<gene>
    <name evidence="7" type="ORF">FHR99_002767</name>
</gene>
<dbReference type="SUPFAM" id="SSF53383">
    <property type="entry name" value="PLP-dependent transferases"/>
    <property type="match status" value="1"/>
</dbReference>
<dbReference type="GO" id="GO:0005829">
    <property type="term" value="C:cytosol"/>
    <property type="evidence" value="ECO:0007669"/>
    <property type="project" value="TreeGrafter"/>
</dbReference>
<evidence type="ECO:0000256" key="5">
    <source>
        <dbReference type="PIRSR" id="PIRSR009393-1"/>
    </source>
</evidence>
<keyword evidence="3 5" id="KW-0663">Pyridoxal phosphate</keyword>
<dbReference type="Pfam" id="PF01276">
    <property type="entry name" value="OKR_DC_1"/>
    <property type="match status" value="1"/>
</dbReference>
<feature type="domain" description="Orn/Lys/Arg decarboxylases family 1 pyridoxal-P attachment site" evidence="6">
    <location>
        <begin position="388"/>
        <end position="402"/>
    </location>
</feature>
<keyword evidence="4 7" id="KW-0456">Lyase</keyword>
<name>A0A7W4W7K0_9GAMM</name>
<dbReference type="GO" id="GO:0030170">
    <property type="term" value="F:pyridoxal phosphate binding"/>
    <property type="evidence" value="ECO:0007669"/>
    <property type="project" value="TreeGrafter"/>
</dbReference>
<evidence type="ECO:0000256" key="1">
    <source>
        <dbReference type="ARBA" id="ARBA00010671"/>
    </source>
</evidence>
<dbReference type="PANTHER" id="PTHR45229">
    <property type="entry name" value="CONSTITUTIVE ORNITHINE DECARBOXYLASE"/>
    <property type="match status" value="1"/>
</dbReference>
<keyword evidence="2" id="KW-0210">Decarboxylase</keyword>
<dbReference type="InterPro" id="IPR015421">
    <property type="entry name" value="PyrdxlP-dep_Trfase_major"/>
</dbReference>
<keyword evidence="8" id="KW-1185">Reference proteome</keyword>
<reference evidence="7 8" key="1">
    <citation type="submission" date="2020-08" db="EMBL/GenBank/DDBJ databases">
        <title>Genomic Encyclopedia of Type Strains, Phase III (KMG-III): the genomes of soil and plant-associated and newly described type strains.</title>
        <authorList>
            <person name="Whitman W."/>
        </authorList>
    </citation>
    <scope>NUCLEOTIDE SEQUENCE [LARGE SCALE GENOMIC DNA]</scope>
    <source>
        <strain evidence="7 8">CECT 8654</strain>
    </source>
</reference>
<protein>
    <submittedName>
        <fullName evidence="7">Arginine decarboxylase</fullName>
        <ecNumber evidence="7">4.1.1.19</ecNumber>
    </submittedName>
</protein>
<dbReference type="PROSITE" id="PS00703">
    <property type="entry name" value="OKR_DC_1"/>
    <property type="match status" value="1"/>
</dbReference>
<dbReference type="GO" id="GO:0006527">
    <property type="term" value="P:L-arginine catabolic process"/>
    <property type="evidence" value="ECO:0007669"/>
    <property type="project" value="TreeGrafter"/>
</dbReference>
<dbReference type="PIRSF" id="PIRSF009393">
    <property type="entry name" value="Orn_decarb"/>
    <property type="match status" value="1"/>
</dbReference>
<dbReference type="EMBL" id="JACHWY010000003">
    <property type="protein sequence ID" value="MBB3048493.1"/>
    <property type="molecule type" value="Genomic_DNA"/>
</dbReference>
<dbReference type="SUPFAM" id="SSF55904">
    <property type="entry name" value="Ornithine decarboxylase C-terminal domain"/>
    <property type="match status" value="1"/>
</dbReference>
<dbReference type="RefSeq" id="WP_183411277.1">
    <property type="nucleotide sequence ID" value="NZ_JACHWY010000003.1"/>
</dbReference>
<dbReference type="Gene3D" id="3.90.100.10">
    <property type="entry name" value="Orn/Lys/Arg decarboxylase, C-terminal domain"/>
    <property type="match status" value="1"/>
</dbReference>
<dbReference type="PANTHER" id="PTHR45229:SF3">
    <property type="entry name" value="BIODEGRADATIVE ARGININE DECARBOXYLASE"/>
    <property type="match status" value="1"/>
</dbReference>
<comment type="caution">
    <text evidence="7">The sequence shown here is derived from an EMBL/GenBank/DDBJ whole genome shotgun (WGS) entry which is preliminary data.</text>
</comment>
<dbReference type="Pfam" id="PF03711">
    <property type="entry name" value="OKR_DC_1_C"/>
    <property type="match status" value="1"/>
</dbReference>
<proteinExistence type="inferred from homology"/>
<evidence type="ECO:0000259" key="6">
    <source>
        <dbReference type="PROSITE" id="PS00703"/>
    </source>
</evidence>
<dbReference type="InterPro" id="IPR005308">
    <property type="entry name" value="OKR_de-COase_N"/>
</dbReference>
<evidence type="ECO:0000256" key="2">
    <source>
        <dbReference type="ARBA" id="ARBA00022793"/>
    </source>
</evidence>
<organism evidence="7 8">
    <name type="scientific">Litorivivens lipolytica</name>
    <dbReference type="NCBI Taxonomy" id="1524264"/>
    <lineage>
        <taxon>Bacteria</taxon>
        <taxon>Pseudomonadati</taxon>
        <taxon>Pseudomonadota</taxon>
        <taxon>Gammaproteobacteria</taxon>
        <taxon>Litorivivens</taxon>
    </lineage>
</organism>
<evidence type="ECO:0000256" key="3">
    <source>
        <dbReference type="ARBA" id="ARBA00022898"/>
    </source>
</evidence>
<dbReference type="FunFam" id="3.40.640.10:FF:000008">
    <property type="entry name" value="Lysine decarboxylase, inducible"/>
    <property type="match status" value="1"/>
</dbReference>
<dbReference type="Proteomes" id="UP000537130">
    <property type="component" value="Unassembled WGS sequence"/>
</dbReference>
<evidence type="ECO:0000313" key="7">
    <source>
        <dbReference type="EMBL" id="MBB3048493.1"/>
    </source>
</evidence>
<dbReference type="Pfam" id="PF03709">
    <property type="entry name" value="OKR_DC_1_N"/>
    <property type="match status" value="1"/>
</dbReference>
<evidence type="ECO:0000256" key="4">
    <source>
        <dbReference type="ARBA" id="ARBA00023239"/>
    </source>
</evidence>
<dbReference type="InterPro" id="IPR015422">
    <property type="entry name" value="PyrdxlP-dep_Trfase_small"/>
</dbReference>
<dbReference type="Gene3D" id="3.40.640.10">
    <property type="entry name" value="Type I PLP-dependent aspartate aminotransferase-like (Major domain)"/>
    <property type="match status" value="1"/>
</dbReference>
<dbReference type="InterPro" id="IPR015424">
    <property type="entry name" value="PyrdxlP-dep_Trfase"/>
</dbReference>
<dbReference type="EC" id="4.1.1.19" evidence="7"/>
<dbReference type="InterPro" id="IPR008286">
    <property type="entry name" value="Prn/Lys/Arg_de-COase_C"/>
</dbReference>
<dbReference type="Gene3D" id="3.40.50.2300">
    <property type="match status" value="1"/>
</dbReference>
<feature type="modified residue" description="N6-(pyridoxal phosphate)lysine" evidence="5">
    <location>
        <position position="393"/>
    </location>
</feature>
<dbReference type="Gene3D" id="3.90.1150.10">
    <property type="entry name" value="Aspartate Aminotransferase, domain 1"/>
    <property type="match status" value="1"/>
</dbReference>